<dbReference type="InterPro" id="IPR036866">
    <property type="entry name" value="RibonucZ/Hydroxyglut_hydro"/>
</dbReference>
<evidence type="ECO:0000313" key="3">
    <source>
        <dbReference type="Proteomes" id="UP000199220"/>
    </source>
</evidence>
<dbReference type="Gene3D" id="3.60.15.10">
    <property type="entry name" value="Ribonuclease Z/Hydroxyacylglutathione hydrolase-like"/>
    <property type="match status" value="1"/>
</dbReference>
<dbReference type="InterPro" id="IPR050855">
    <property type="entry name" value="NDM-1-like"/>
</dbReference>
<reference evidence="3" key="1">
    <citation type="submission" date="2016-10" db="EMBL/GenBank/DDBJ databases">
        <authorList>
            <person name="Varghese N."/>
            <person name="Submissions S."/>
        </authorList>
    </citation>
    <scope>NUCLEOTIDE SEQUENCE [LARGE SCALE GENOMIC DNA]</scope>
    <source>
        <strain evidence="3">DSM 21368</strain>
    </source>
</reference>
<keyword evidence="3" id="KW-1185">Reference proteome</keyword>
<organism evidence="2 3">
    <name type="scientific">Ruania alba</name>
    <dbReference type="NCBI Taxonomy" id="648782"/>
    <lineage>
        <taxon>Bacteria</taxon>
        <taxon>Bacillati</taxon>
        <taxon>Actinomycetota</taxon>
        <taxon>Actinomycetes</taxon>
        <taxon>Micrococcales</taxon>
        <taxon>Ruaniaceae</taxon>
        <taxon>Ruania</taxon>
    </lineage>
</organism>
<dbReference type="RefSeq" id="WP_089773205.1">
    <property type="nucleotide sequence ID" value="NZ_FNTX01000002.1"/>
</dbReference>
<protein>
    <submittedName>
        <fullName evidence="2">Glyoxylase, beta-lactamase superfamily II</fullName>
    </submittedName>
</protein>
<dbReference type="OrthoDB" id="3813329at2"/>
<dbReference type="SUPFAM" id="SSF56281">
    <property type="entry name" value="Metallo-hydrolase/oxidoreductase"/>
    <property type="match status" value="1"/>
</dbReference>
<dbReference type="EMBL" id="FNTX01000002">
    <property type="protein sequence ID" value="SEE62913.1"/>
    <property type="molecule type" value="Genomic_DNA"/>
</dbReference>
<name>A0A1H5KDN7_9MICO</name>
<dbReference type="Pfam" id="PF00753">
    <property type="entry name" value="Lactamase_B"/>
    <property type="match status" value="1"/>
</dbReference>
<dbReference type="Proteomes" id="UP000199220">
    <property type="component" value="Unassembled WGS sequence"/>
</dbReference>
<dbReference type="PANTHER" id="PTHR42951">
    <property type="entry name" value="METALLO-BETA-LACTAMASE DOMAIN-CONTAINING"/>
    <property type="match status" value="1"/>
</dbReference>
<dbReference type="InterPro" id="IPR001279">
    <property type="entry name" value="Metallo-B-lactamas"/>
</dbReference>
<dbReference type="PANTHER" id="PTHR42951:SF22">
    <property type="entry name" value="METALLO BETA-LACTAMASE SUPERFAMILY LIPOPROTEIN"/>
    <property type="match status" value="1"/>
</dbReference>
<evidence type="ECO:0000259" key="1">
    <source>
        <dbReference type="SMART" id="SM00849"/>
    </source>
</evidence>
<dbReference type="SMART" id="SM00849">
    <property type="entry name" value="Lactamase_B"/>
    <property type="match status" value="1"/>
</dbReference>
<sequence length="250" mass="27038">MTVTEPAPDVLVHTSRTMRTTSTVLRHGTSAVVVDPAWHADELDHLADLLAEHDLTPTLGWSTHAHHDHVLWHPRFGNASRLTSPTAARTAAAHLTEIRAALELPPDLLALAGQVQAHDGDRLPWPGPEVQVLTHQAHAPGHSALWLPGSEVLIAGDMLSDVEIPLLETSTLAEYRAGLDLLAPLVEQAQVLIPGHGRIAHAGTADSPMARLAADRAYLDSLTAPGSDPRLRHADPWLHEAHRQNLRHAQ</sequence>
<evidence type="ECO:0000313" key="2">
    <source>
        <dbReference type="EMBL" id="SEE62913.1"/>
    </source>
</evidence>
<dbReference type="STRING" id="648782.SAMN04488554_2210"/>
<gene>
    <name evidence="2" type="ORF">SAMN04488554_2210</name>
</gene>
<dbReference type="AlphaFoldDB" id="A0A1H5KDN7"/>
<accession>A0A1H5KDN7</accession>
<feature type="domain" description="Metallo-beta-lactamase" evidence="1">
    <location>
        <begin position="19"/>
        <end position="196"/>
    </location>
</feature>
<proteinExistence type="predicted"/>